<evidence type="ECO:0000256" key="2">
    <source>
        <dbReference type="RuleBase" id="RU362080"/>
    </source>
</evidence>
<dbReference type="InterPro" id="IPR036165">
    <property type="entry name" value="YefM-like_sf"/>
</dbReference>
<evidence type="ECO:0000313" key="3">
    <source>
        <dbReference type="EMBL" id="SDC70770.1"/>
    </source>
</evidence>
<dbReference type="Pfam" id="PF02604">
    <property type="entry name" value="PhdYeFM_antitox"/>
    <property type="match status" value="1"/>
</dbReference>
<dbReference type="STRING" id="1190417.SAMN05660690_2213"/>
<sequence length="77" mass="8443">MTVSVGVHEAKTHLSRLLEQVAAGEEVEITNRGRVVARLVGPTPRTPDLGFDRGNVWVADDFDDLPGDLQRAFEGEE</sequence>
<dbReference type="RefSeq" id="WP_091365923.1">
    <property type="nucleotide sequence ID" value="NZ_FMZF01000003.1"/>
</dbReference>
<dbReference type="Gene3D" id="3.40.1620.10">
    <property type="entry name" value="YefM-like domain"/>
    <property type="match status" value="1"/>
</dbReference>
<dbReference type="PANTHER" id="PTHR35377">
    <property type="entry name" value="ANTITOXIN VAPB49-RELATED-RELATED"/>
    <property type="match status" value="1"/>
</dbReference>
<evidence type="ECO:0000313" key="4">
    <source>
        <dbReference type="Proteomes" id="UP000199416"/>
    </source>
</evidence>
<protein>
    <recommendedName>
        <fullName evidence="2">Antitoxin</fullName>
    </recommendedName>
</protein>
<accession>A0A1G6NS33</accession>
<dbReference type="InterPro" id="IPR006442">
    <property type="entry name" value="Antitoxin_Phd/YefM"/>
</dbReference>
<dbReference type="EMBL" id="FMZF01000003">
    <property type="protein sequence ID" value="SDC70770.1"/>
    <property type="molecule type" value="Genomic_DNA"/>
</dbReference>
<reference evidence="4" key="1">
    <citation type="submission" date="2016-10" db="EMBL/GenBank/DDBJ databases">
        <authorList>
            <person name="Varghese N."/>
            <person name="Submissions S."/>
        </authorList>
    </citation>
    <scope>NUCLEOTIDE SEQUENCE [LARGE SCALE GENOMIC DNA]</scope>
    <source>
        <strain evidence="4">DSM 45421</strain>
    </source>
</reference>
<dbReference type="NCBIfam" id="TIGR01552">
    <property type="entry name" value="phd_fam"/>
    <property type="match status" value="1"/>
</dbReference>
<evidence type="ECO:0000256" key="1">
    <source>
        <dbReference type="ARBA" id="ARBA00009981"/>
    </source>
</evidence>
<comment type="similarity">
    <text evidence="1 2">Belongs to the phD/YefM antitoxin family.</text>
</comment>
<dbReference type="OrthoDB" id="33091at2"/>
<dbReference type="InterPro" id="IPR051416">
    <property type="entry name" value="phD-YefM_TA_antitoxins"/>
</dbReference>
<keyword evidence="4" id="KW-1185">Reference proteome</keyword>
<dbReference type="AlphaFoldDB" id="A0A1G6NS33"/>
<gene>
    <name evidence="3" type="ORF">SAMN05660690_2213</name>
</gene>
<name>A0A1G6NS33_9ACTN</name>
<proteinExistence type="inferred from homology"/>
<dbReference type="SUPFAM" id="SSF143120">
    <property type="entry name" value="YefM-like"/>
    <property type="match status" value="1"/>
</dbReference>
<comment type="function">
    <text evidence="2">Antitoxin component of a type II toxin-antitoxin (TA) system.</text>
</comment>
<dbReference type="Proteomes" id="UP000199416">
    <property type="component" value="Unassembled WGS sequence"/>
</dbReference>
<organism evidence="3 4">
    <name type="scientific">Geodermatophilus telluris</name>
    <dbReference type="NCBI Taxonomy" id="1190417"/>
    <lineage>
        <taxon>Bacteria</taxon>
        <taxon>Bacillati</taxon>
        <taxon>Actinomycetota</taxon>
        <taxon>Actinomycetes</taxon>
        <taxon>Geodermatophilales</taxon>
        <taxon>Geodermatophilaceae</taxon>
        <taxon>Geodermatophilus</taxon>
    </lineage>
</organism>